<sequence length="733" mass="80535">MFNDLNFRCLSRQLLLCLSIAVLTAVSHLSFAAPTSFTNPIYNNGADPWLLFYDGNYYSVTTTWSSQLSMRKSPTLAGLKDATPVNVWSETDPNSCCNFWALEFHHLNGPNGWRWYMLYTSGQDGSYDYQHNSVLESVGDDPMGPYQYKGSPLGRTYNIDGSYITINNQLYFMYSQWRGSSQLLYIARMSNPWTISGQPVVLSEPVYSWERIGNNVNEGPEPLIHNGRVYVVYSASYCNTPGYSLGLLELTGSDPMDRNAWTKRNQPIFKSANGVYGPGHNGFFKSPDGTEDWLVYHGNASANDGCSVSRSMRAQAFTWHPDGSPNLGRPVAAGQPINVPSGENGPLTAKPQAPVMSLNHYAGSGANLALKSSTPVIVDQLLPGNVRFVNDSGRFLSDASCNGSQGFFPWENKNCQRWTFSAASDGLLNIKNRASGQLYRACNGNDCDRWGLSPVNEVAIVSGQSGRVLTATNTSTEQRAWAGAASQKWRLQPQQDGSVTMSPASRSDCLNVNGSNIVFGACTGNSSRWYLHPRNEGGYRLVAKGNNMVMDVSNCALGDGTSIGVYNDLNNSCQRFYLRDVGDSSGVVNSIISGTYRITPVHSNKALDVMNCGTENGTNVRQWRWLNNDCQRFEITNVDGIWHRISPLNASNLALDVYNSDTNSNANILIYSYYNRANQQFRFQAAGSGKWRIVNRNSGLCLSVVGASTSDGANLVQEACIPGAQNQQFGLNR</sequence>
<dbReference type="SUPFAM" id="SSF50370">
    <property type="entry name" value="Ricin B-like lectins"/>
    <property type="match status" value="3"/>
</dbReference>
<dbReference type="AlphaFoldDB" id="A0A1N6M514"/>
<feature type="domain" description="Ricin B lectin" evidence="6">
    <location>
        <begin position="593"/>
        <end position="732"/>
    </location>
</feature>
<dbReference type="SUPFAM" id="SSF75005">
    <property type="entry name" value="Arabinanase/levansucrase/invertase"/>
    <property type="match status" value="1"/>
</dbReference>
<dbReference type="PROSITE" id="PS50231">
    <property type="entry name" value="RICIN_B_LECTIN"/>
    <property type="match status" value="2"/>
</dbReference>
<dbReference type="InterPro" id="IPR006710">
    <property type="entry name" value="Glyco_hydro_43"/>
</dbReference>
<dbReference type="Pfam" id="PF04616">
    <property type="entry name" value="Glyco_hydro_43"/>
    <property type="match status" value="1"/>
</dbReference>
<dbReference type="OrthoDB" id="177947at2"/>
<feature type="chain" id="PRO_5013111289" evidence="5">
    <location>
        <begin position="33"/>
        <end position="733"/>
    </location>
</feature>
<dbReference type="EC" id="3.2.1.55" evidence="7"/>
<protein>
    <submittedName>
        <fullName evidence="7">Extracellular exo-alpha-(1-&gt;5)-L-arabinofuranosidase</fullName>
        <ecNumber evidence="7">3.2.1.55</ecNumber>
    </submittedName>
</protein>
<dbReference type="GO" id="GO:0005975">
    <property type="term" value="P:carbohydrate metabolic process"/>
    <property type="evidence" value="ECO:0007669"/>
    <property type="project" value="InterPro"/>
</dbReference>
<dbReference type="GO" id="GO:0046556">
    <property type="term" value="F:alpha-L-arabinofuranosidase activity"/>
    <property type="evidence" value="ECO:0007669"/>
    <property type="project" value="UniProtKB-EC"/>
</dbReference>
<gene>
    <name evidence="7" type="ORF">VSP9026_02175</name>
</gene>
<evidence type="ECO:0000259" key="6">
    <source>
        <dbReference type="SMART" id="SM00458"/>
    </source>
</evidence>
<accession>A0A1N6M514</accession>
<dbReference type="CDD" id="cd18820">
    <property type="entry name" value="GH43_LbAraf43-like"/>
    <property type="match status" value="1"/>
</dbReference>
<dbReference type="InterPro" id="IPR023296">
    <property type="entry name" value="Glyco_hydro_beta-prop_sf"/>
</dbReference>
<feature type="signal peptide" evidence="5">
    <location>
        <begin position="1"/>
        <end position="32"/>
    </location>
</feature>
<dbReference type="Proteomes" id="UP000184774">
    <property type="component" value="Unassembled WGS sequence"/>
</dbReference>
<keyword evidence="4 7" id="KW-0326">Glycosidase</keyword>
<dbReference type="Pfam" id="PF14200">
    <property type="entry name" value="RicinB_lectin_2"/>
    <property type="match status" value="3"/>
</dbReference>
<evidence type="ECO:0000313" key="8">
    <source>
        <dbReference type="Proteomes" id="UP000184774"/>
    </source>
</evidence>
<keyword evidence="3 7" id="KW-0378">Hydrolase</keyword>
<dbReference type="PANTHER" id="PTHR43817:SF1">
    <property type="entry name" value="HYDROLASE, FAMILY 43, PUTATIVE (AFU_ORTHOLOGUE AFUA_3G01660)-RELATED"/>
    <property type="match status" value="1"/>
</dbReference>
<evidence type="ECO:0000256" key="4">
    <source>
        <dbReference type="ARBA" id="ARBA00023295"/>
    </source>
</evidence>
<evidence type="ECO:0000256" key="3">
    <source>
        <dbReference type="ARBA" id="ARBA00022801"/>
    </source>
</evidence>
<dbReference type="InterPro" id="IPR035992">
    <property type="entry name" value="Ricin_B-like_lectins"/>
</dbReference>
<evidence type="ECO:0000256" key="5">
    <source>
        <dbReference type="SAM" id="SignalP"/>
    </source>
</evidence>
<dbReference type="PANTHER" id="PTHR43817">
    <property type="entry name" value="GLYCOSYL HYDROLASE"/>
    <property type="match status" value="1"/>
</dbReference>
<name>A0A1N6M514_9VIBR</name>
<dbReference type="RefSeq" id="WP_074373017.1">
    <property type="nucleotide sequence ID" value="NZ_AP024908.1"/>
</dbReference>
<evidence type="ECO:0000256" key="1">
    <source>
        <dbReference type="ARBA" id="ARBA00009865"/>
    </source>
</evidence>
<dbReference type="Gene3D" id="2.80.10.50">
    <property type="match status" value="5"/>
</dbReference>
<dbReference type="EMBL" id="FSSB01000014">
    <property type="protein sequence ID" value="SIO94470.1"/>
    <property type="molecule type" value="Genomic_DNA"/>
</dbReference>
<comment type="similarity">
    <text evidence="1">Belongs to the glycosyl hydrolase 43 family.</text>
</comment>
<reference evidence="7 8" key="1">
    <citation type="submission" date="2016-12" db="EMBL/GenBank/DDBJ databases">
        <authorList>
            <person name="Song W.-J."/>
            <person name="Kurnit D.M."/>
        </authorList>
    </citation>
    <scope>NUCLEOTIDE SEQUENCE [LARGE SCALE GENOMIC DNA]</scope>
    <source>
        <strain evidence="7 8">CECT 9026</strain>
    </source>
</reference>
<proteinExistence type="inferred from homology"/>
<feature type="domain" description="Ricin B lectin" evidence="6">
    <location>
        <begin position="456"/>
        <end position="579"/>
    </location>
</feature>
<evidence type="ECO:0000256" key="2">
    <source>
        <dbReference type="ARBA" id="ARBA00022729"/>
    </source>
</evidence>
<dbReference type="SMART" id="SM00458">
    <property type="entry name" value="RICIN"/>
    <property type="match status" value="2"/>
</dbReference>
<keyword evidence="2 5" id="KW-0732">Signal</keyword>
<dbReference type="CDD" id="cd00161">
    <property type="entry name" value="beta-trefoil_Ricin-like"/>
    <property type="match status" value="1"/>
</dbReference>
<organism evidence="7 8">
    <name type="scientific">Vibrio spartinae</name>
    <dbReference type="NCBI Taxonomy" id="1918945"/>
    <lineage>
        <taxon>Bacteria</taxon>
        <taxon>Pseudomonadati</taxon>
        <taxon>Pseudomonadota</taxon>
        <taxon>Gammaproteobacteria</taxon>
        <taxon>Vibrionales</taxon>
        <taxon>Vibrionaceae</taxon>
        <taxon>Vibrio</taxon>
    </lineage>
</organism>
<dbReference type="Gene3D" id="2.115.10.20">
    <property type="entry name" value="Glycosyl hydrolase domain, family 43"/>
    <property type="match status" value="1"/>
</dbReference>
<dbReference type="InterPro" id="IPR000772">
    <property type="entry name" value="Ricin_B_lectin"/>
</dbReference>
<evidence type="ECO:0000313" key="7">
    <source>
        <dbReference type="EMBL" id="SIO94470.1"/>
    </source>
</evidence>